<dbReference type="VEuPathDB" id="FungiDB:FOC1_g10004718"/>
<dbReference type="OMA" id="HGRHYAS"/>
<evidence type="ECO:0000313" key="2">
    <source>
        <dbReference type="Proteomes" id="UP000016928"/>
    </source>
</evidence>
<accession>N4UAW4</accession>
<reference evidence="2" key="1">
    <citation type="submission" date="2012-09" db="EMBL/GenBank/DDBJ databases">
        <title>Genome sequencing and comparative transcriptomics of race 1 and race 4 of banana pathogen: Fusarium oxysporum f. sp. cubense.</title>
        <authorList>
            <person name="Fang X."/>
            <person name="Huang J."/>
        </authorList>
    </citation>
    <scope>NUCLEOTIDE SEQUENCE [LARGE SCALE GENOMIC DNA]</scope>
    <source>
        <strain evidence="2">race 1</strain>
    </source>
</reference>
<proteinExistence type="predicted"/>
<organism evidence="1 2">
    <name type="scientific">Fusarium oxysporum f. sp. cubense (strain race 1)</name>
    <name type="common">Panama disease fungus</name>
    <dbReference type="NCBI Taxonomy" id="1229664"/>
    <lineage>
        <taxon>Eukaryota</taxon>
        <taxon>Fungi</taxon>
        <taxon>Dikarya</taxon>
        <taxon>Ascomycota</taxon>
        <taxon>Pezizomycotina</taxon>
        <taxon>Sordariomycetes</taxon>
        <taxon>Hypocreomycetidae</taxon>
        <taxon>Hypocreales</taxon>
        <taxon>Nectriaceae</taxon>
        <taxon>Fusarium</taxon>
        <taxon>Fusarium oxysporum species complex</taxon>
    </lineage>
</organism>
<feature type="non-terminal residue" evidence="1">
    <location>
        <position position="1"/>
    </location>
</feature>
<evidence type="ECO:0000313" key="1">
    <source>
        <dbReference type="EMBL" id="ENH67085.1"/>
    </source>
</evidence>
<reference evidence="2" key="2">
    <citation type="journal article" date="2014" name="PLoS ONE">
        <title>Genome and Transcriptome Analysis of the Fungal Pathogen Fusarium oxysporum f. sp. cubense Causing Banana Vascular Wilt Disease.</title>
        <authorList>
            <person name="Guo L."/>
            <person name="Han L."/>
            <person name="Yang L."/>
            <person name="Zeng H."/>
            <person name="Fan D."/>
            <person name="Zhu Y."/>
            <person name="Feng Y."/>
            <person name="Wang G."/>
            <person name="Peng C."/>
            <person name="Jiang X."/>
            <person name="Zhou D."/>
            <person name="Ni P."/>
            <person name="Liang C."/>
            <person name="Liu L."/>
            <person name="Wang J."/>
            <person name="Mao C."/>
            <person name="Fang X."/>
            <person name="Peng M."/>
            <person name="Huang J."/>
        </authorList>
    </citation>
    <scope>NUCLEOTIDE SEQUENCE [LARGE SCALE GENOMIC DNA]</scope>
    <source>
        <strain evidence="2">race 1</strain>
    </source>
</reference>
<dbReference type="EMBL" id="KB730334">
    <property type="protein sequence ID" value="ENH67085.1"/>
    <property type="molecule type" value="Genomic_DNA"/>
</dbReference>
<dbReference type="HOGENOM" id="CLU_100843_0_0_1"/>
<name>N4UAW4_FUSC1</name>
<gene>
    <name evidence="1" type="ORF">FOC1_g10004718</name>
</gene>
<protein>
    <submittedName>
        <fullName evidence="1">Uncharacterized protein</fullName>
    </submittedName>
</protein>
<dbReference type="AlphaFoldDB" id="N4UAW4"/>
<sequence>TTNMCIPLFRKKKHDRVYDYHPQPAMGYSKKYGYNNYGYYNGGKKSRKHGRHYASAAGDLAGAWADYSGGGHHGGGHCDGGGGGGGADGGDENEIRRMITTQTTTILPTTSTRELRTFNSLALVITSSETGIRAVMMLGAKAEAGMPVQDAIVMAVIVGAEGIVVEEVMEQEEAAVDVTGEVEVEDADENICSYVVVNRGFELGLLNAVETASEQALTMQFANALRNKLSQSTIPLRSHWI</sequence>
<dbReference type="Proteomes" id="UP000016928">
    <property type="component" value="Unassembled WGS sequence"/>
</dbReference>